<evidence type="ECO:0000313" key="2">
    <source>
        <dbReference type="EMBL" id="MRG90314.1"/>
    </source>
</evidence>
<comment type="caution">
    <text evidence="2">The sequence shown here is derived from an EMBL/GenBank/DDBJ whole genome shotgun (WGS) entry which is preliminary data.</text>
</comment>
<keyword evidence="3" id="KW-1185">Reference proteome</keyword>
<dbReference type="Proteomes" id="UP000440224">
    <property type="component" value="Unassembled WGS sequence"/>
</dbReference>
<proteinExistence type="predicted"/>
<dbReference type="Pfam" id="PF10137">
    <property type="entry name" value="CAP12-PCTIR_TIR"/>
    <property type="match status" value="1"/>
</dbReference>
<dbReference type="GO" id="GO:0050135">
    <property type="term" value="F:NADP+ nucleosidase activity"/>
    <property type="evidence" value="ECO:0007669"/>
    <property type="project" value="InterPro"/>
</dbReference>
<name>A0A6N7PJP2_9BACT</name>
<dbReference type="EMBL" id="WJIE01000001">
    <property type="protein sequence ID" value="MRG90314.1"/>
    <property type="molecule type" value="Genomic_DNA"/>
</dbReference>
<reference evidence="2 3" key="1">
    <citation type="submission" date="2019-10" db="EMBL/GenBank/DDBJ databases">
        <title>A soil myxobacterium in the family Polyangiaceae.</title>
        <authorList>
            <person name="Li Y."/>
            <person name="Wang J."/>
        </authorList>
    </citation>
    <scope>NUCLEOTIDE SEQUENCE [LARGE SCALE GENOMIC DNA]</scope>
    <source>
        <strain evidence="2 3">DSM 14734</strain>
    </source>
</reference>
<dbReference type="InterPro" id="IPR019302">
    <property type="entry name" value="CAP12/PCTIR_TIR_dom"/>
</dbReference>
<feature type="domain" description="CD-NTase-associated protein 12/Pycsar effector protein TIR" evidence="1">
    <location>
        <begin position="242"/>
        <end position="354"/>
    </location>
</feature>
<gene>
    <name evidence="2" type="ORF">GF068_00010</name>
</gene>
<dbReference type="AlphaFoldDB" id="A0A6N7PJP2"/>
<protein>
    <recommendedName>
        <fullName evidence="1">CD-NTase-associated protein 12/Pycsar effector protein TIR domain-containing protein</fullName>
    </recommendedName>
</protein>
<evidence type="ECO:0000313" key="3">
    <source>
        <dbReference type="Proteomes" id="UP000440224"/>
    </source>
</evidence>
<accession>A0A6N7PJP2</accession>
<organism evidence="2 3">
    <name type="scientific">Polyangium spumosum</name>
    <dbReference type="NCBI Taxonomy" id="889282"/>
    <lineage>
        <taxon>Bacteria</taxon>
        <taxon>Pseudomonadati</taxon>
        <taxon>Myxococcota</taxon>
        <taxon>Polyangia</taxon>
        <taxon>Polyangiales</taxon>
        <taxon>Polyangiaceae</taxon>
        <taxon>Polyangium</taxon>
    </lineage>
</organism>
<evidence type="ECO:0000259" key="1">
    <source>
        <dbReference type="Pfam" id="PF10137"/>
    </source>
</evidence>
<sequence>MDDDVLDDLVRIVRRCERAANTLDAEPIASACARLRKEAEDIAKASSGGLLGYHSTVYTEGLRPRGPGDYFDTEWGGERVSSAGTRGGPWVIYDYEALMTEIRERAGGVDVKVLDDAAETVREIFGDCRDELLPTIDALLAIKDDDAIKKVRAEVASLKPYYTERELFEAMIAGKEFGTRDRRAAAEGIRTPPHLKVILYVASILSCQNGVRELAKQAQYLVRYLQKTRKMKGKTVAKVDGKIFIGHGRSRVWKDLKDFLQDRLKLQWDEFNRDPTAGLSTKERLEGMLDEACFAFIIMTAEDERADQTKHARANVIHEVGLFQGRLGFKRAIVLLEQGCEEFSNIVGLGQIRFPPGDVASKFEDIRLVLEREGLL</sequence>
<dbReference type="OrthoDB" id="5497289at2"/>